<protein>
    <recommendedName>
        <fullName evidence="4">Methyl-accepting chemotaxis protein</fullName>
    </recommendedName>
</protein>
<name>V4RLT2_9HYPH</name>
<keyword evidence="1" id="KW-0732">Signal</keyword>
<dbReference type="AlphaFoldDB" id="V4RLT2"/>
<evidence type="ECO:0008006" key="4">
    <source>
        <dbReference type="Google" id="ProtNLM"/>
    </source>
</evidence>
<feature type="chain" id="PRO_5004726729" description="Methyl-accepting chemotaxis protein" evidence="1">
    <location>
        <begin position="25"/>
        <end position="196"/>
    </location>
</feature>
<dbReference type="RefSeq" id="WP_023432788.1">
    <property type="nucleotide sequence ID" value="NZ_AWXZ01000035.1"/>
</dbReference>
<reference evidence="2 3" key="1">
    <citation type="journal article" date="2014" name="Genome Announc.">
        <title>Draft Genome Sequence of Lutibaculum baratangense Strain AMV1T, Isolated from a Mud Volcano in Andamans, India.</title>
        <authorList>
            <person name="Singh A."/>
            <person name="Sreenivas A."/>
            <person name="Sathyanarayana Reddy G."/>
            <person name="Pinnaka A.K."/>
            <person name="Shivaji S."/>
        </authorList>
    </citation>
    <scope>NUCLEOTIDE SEQUENCE [LARGE SCALE GENOMIC DNA]</scope>
    <source>
        <strain evidence="2 3">AMV1</strain>
    </source>
</reference>
<dbReference type="EMBL" id="AWXZ01000035">
    <property type="protein sequence ID" value="ESR24210.1"/>
    <property type="molecule type" value="Genomic_DNA"/>
</dbReference>
<evidence type="ECO:0000256" key="1">
    <source>
        <dbReference type="SAM" id="SignalP"/>
    </source>
</evidence>
<feature type="signal peptide" evidence="1">
    <location>
        <begin position="1"/>
        <end position="24"/>
    </location>
</feature>
<evidence type="ECO:0000313" key="3">
    <source>
        <dbReference type="Proteomes" id="UP000017819"/>
    </source>
</evidence>
<evidence type="ECO:0000313" key="2">
    <source>
        <dbReference type="EMBL" id="ESR24210.1"/>
    </source>
</evidence>
<sequence length="196" mass="21057">MKNTILKVSAIAAVMAAAATPALASDDHVAPIRDYVNAELMQALQDPAVIAAIREQNEETGAFGQAKVDELDLQWRQEVKDGGGPLMEETMASALSDYLKGVKDGQQGMITELFVMDAKGLNVGQSDPTSDFWQGDEAKWQKTYGAGSREIFVDEVEHDESTQTLQSQASVAIVDPESDELVGAVTIGINLELLAM</sequence>
<comment type="caution">
    <text evidence="2">The sequence shown here is derived from an EMBL/GenBank/DDBJ whole genome shotgun (WGS) entry which is preliminary data.</text>
</comment>
<dbReference type="STRING" id="631454.N177_2659"/>
<dbReference type="eggNOG" id="COG0834">
    <property type="taxonomic scope" value="Bacteria"/>
</dbReference>
<dbReference type="Proteomes" id="UP000017819">
    <property type="component" value="Unassembled WGS sequence"/>
</dbReference>
<proteinExistence type="predicted"/>
<dbReference type="PATRIC" id="fig|631454.5.peg.2628"/>
<accession>V4RLT2</accession>
<dbReference type="OrthoDB" id="195732at2"/>
<keyword evidence="3" id="KW-1185">Reference proteome</keyword>
<organism evidence="2 3">
    <name type="scientific">Lutibaculum baratangense AMV1</name>
    <dbReference type="NCBI Taxonomy" id="631454"/>
    <lineage>
        <taxon>Bacteria</taxon>
        <taxon>Pseudomonadati</taxon>
        <taxon>Pseudomonadota</taxon>
        <taxon>Alphaproteobacteria</taxon>
        <taxon>Hyphomicrobiales</taxon>
        <taxon>Tepidamorphaceae</taxon>
        <taxon>Lutibaculum</taxon>
    </lineage>
</organism>
<gene>
    <name evidence="2" type="ORF">N177_2659</name>
</gene>